<feature type="active site" description="Nucleophile" evidence="1">
    <location>
        <position position="96"/>
    </location>
</feature>
<dbReference type="PIRSF" id="PIRSF017388">
    <property type="entry name" value="Esterase_lipase"/>
    <property type="match status" value="1"/>
</dbReference>
<dbReference type="PANTHER" id="PTHR11614">
    <property type="entry name" value="PHOSPHOLIPASE-RELATED"/>
    <property type="match status" value="1"/>
</dbReference>
<dbReference type="STRING" id="1121105.GCA_000421665_01748"/>
<reference evidence="3 4" key="1">
    <citation type="journal article" date="2018" name="Nat. Biotechnol.">
        <title>A standardized bacterial taxonomy based on genome phylogeny substantially revises the tree of life.</title>
        <authorList>
            <person name="Parks D.H."/>
            <person name="Chuvochina M."/>
            <person name="Waite D.W."/>
            <person name="Rinke C."/>
            <person name="Skarshewski A."/>
            <person name="Chaumeil P.A."/>
            <person name="Hugenholtz P."/>
        </authorList>
    </citation>
    <scope>NUCLEOTIDE SEQUENCE [LARGE SCALE GENOMIC DNA]</scope>
    <source>
        <strain evidence="3">UBA11306</strain>
    </source>
</reference>
<sequence>MRRLRTDEDQFLEGNHKIAIILIHAFTGNPTYMHPLALKLNRVGYSVYLPCLTGHGTKDPMDCLRPDPNQWREDVTTAYEKMVADGYEKIVIMGLSLGGLLATDACERLAVFAGGSFAGPIAHVDNEKSKLMNEFKTYVSRLGHDPIEPEVITGQFNRIKALTTEVEQNLSKITAPFLVVQGGKDEIVDPRVAEKAETLLVNTSVKTLWYPNSPHVLTFGPDRHTFEQDLVDYLNSL</sequence>
<dbReference type="InterPro" id="IPR051044">
    <property type="entry name" value="MAG_DAG_Lipase"/>
</dbReference>
<dbReference type="AlphaFoldDB" id="A0A3D4S5R0"/>
<dbReference type="InterPro" id="IPR022742">
    <property type="entry name" value="Hydrolase_4"/>
</dbReference>
<protein>
    <recommendedName>
        <fullName evidence="2">Serine aminopeptidase S33 domain-containing protein</fullName>
    </recommendedName>
</protein>
<feature type="active site" description="Charge relay system" evidence="1">
    <location>
        <position position="215"/>
    </location>
</feature>
<evidence type="ECO:0000313" key="4">
    <source>
        <dbReference type="Proteomes" id="UP000262195"/>
    </source>
</evidence>
<comment type="caution">
    <text evidence="3">The sequence shown here is derived from an EMBL/GenBank/DDBJ whole genome shotgun (WGS) entry which is preliminary data.</text>
</comment>
<evidence type="ECO:0000256" key="1">
    <source>
        <dbReference type="PIRSR" id="PIRSR017388-1"/>
    </source>
</evidence>
<organism evidence="3 4">
    <name type="scientific">Bavariicoccus seileri</name>
    <dbReference type="NCBI Taxonomy" id="549685"/>
    <lineage>
        <taxon>Bacteria</taxon>
        <taxon>Bacillati</taxon>
        <taxon>Bacillota</taxon>
        <taxon>Bacilli</taxon>
        <taxon>Lactobacillales</taxon>
        <taxon>Enterococcaceae</taxon>
        <taxon>Bavariicoccus</taxon>
    </lineage>
</organism>
<feature type="domain" description="Serine aminopeptidase S33" evidence="2">
    <location>
        <begin position="152"/>
        <end position="219"/>
    </location>
</feature>
<evidence type="ECO:0000313" key="3">
    <source>
        <dbReference type="EMBL" id="HCS93281.1"/>
    </source>
</evidence>
<proteinExistence type="predicted"/>
<dbReference type="Gene3D" id="3.40.50.1820">
    <property type="entry name" value="alpha/beta hydrolase"/>
    <property type="match status" value="1"/>
</dbReference>
<dbReference type="SUPFAM" id="SSF53474">
    <property type="entry name" value="alpha/beta-Hydrolases"/>
    <property type="match status" value="1"/>
</dbReference>
<dbReference type="Proteomes" id="UP000262195">
    <property type="component" value="Unassembled WGS sequence"/>
</dbReference>
<evidence type="ECO:0000259" key="2">
    <source>
        <dbReference type="Pfam" id="PF12146"/>
    </source>
</evidence>
<name>A0A3D4S5R0_9ENTE</name>
<dbReference type="Pfam" id="PF12146">
    <property type="entry name" value="Hydrolase_4"/>
    <property type="match status" value="2"/>
</dbReference>
<gene>
    <name evidence="3" type="ORF">DIW15_01055</name>
</gene>
<feature type="active site" description="Charge relay system" evidence="1">
    <location>
        <position position="185"/>
    </location>
</feature>
<dbReference type="InterPro" id="IPR029058">
    <property type="entry name" value="AB_hydrolase_fold"/>
</dbReference>
<dbReference type="GO" id="GO:0052689">
    <property type="term" value="F:carboxylic ester hydrolase activity"/>
    <property type="evidence" value="ECO:0007669"/>
    <property type="project" value="InterPro"/>
</dbReference>
<accession>A0A3D4S5R0</accession>
<feature type="domain" description="Serine aminopeptidase S33" evidence="2">
    <location>
        <begin position="15"/>
        <end position="132"/>
    </location>
</feature>
<dbReference type="InterPro" id="IPR012354">
    <property type="entry name" value="Esterase_lipase"/>
</dbReference>
<dbReference type="EMBL" id="DQHO01000007">
    <property type="protein sequence ID" value="HCS93281.1"/>
    <property type="molecule type" value="Genomic_DNA"/>
</dbReference>